<evidence type="ECO:0000313" key="2">
    <source>
        <dbReference type="EMBL" id="TVZ68174.1"/>
    </source>
</evidence>
<sequence>MSYFGFNPSQQNRELAFAAENPIGLSKRSDADFFDGAFTAPFKGLYAGVTQADQVAWAGVDAVISPVARAVNDTFGINDTSETFIKEQRKLAEQQVRALTPDRGTTGTAGQVLFSLAEVGGQAVAGSVMGGLPGAAATVGALQGFSDYEKSRADGVDYGTAVEKALVTGGTAGLGAVLPMSLGLRAGGAVFEGIGAALSGAGRAGIMAGSVARAAPDIFYAAGSNVTMGMAQRGLSAEILRRGGYEDMARQYDVFDSQALATDAVLGIAFGGLGRFINSRGESIPTRTVTSDEVSAALTTSSHLNYEVTVSPGVPVSVLSRNAHYNAMNKAMADVLTGNPVDVGAVLDGAQFLQKTPRVDMASLSVREALGLVDDGAAVRAMEGAELSELASQVIPRGERQALSREINDLSYRANQAEAALQRLHDQPLTGSGRKLAEMRKLRQGELQSLTREIDSLRSDIATRQSRLTDSSPGGRFYDARSTLERRRQEQEQTESIGLAFFSTPKPRSRQQIQQDEIASVERAIRGGDETTSVEADIRDAERTVAENPDLQVHVVNADDSTTIVRAADLMAEADRDVAHAKHDANLFDVAVSCFLRK</sequence>
<protein>
    <submittedName>
        <fullName evidence="2">Uncharacterized protein</fullName>
    </submittedName>
</protein>
<keyword evidence="1" id="KW-0175">Coiled coil</keyword>
<organism evidence="2">
    <name type="scientific">Serratia fonticola</name>
    <dbReference type="NCBI Taxonomy" id="47917"/>
    <lineage>
        <taxon>Bacteria</taxon>
        <taxon>Pseudomonadati</taxon>
        <taxon>Pseudomonadota</taxon>
        <taxon>Gammaproteobacteria</taxon>
        <taxon>Enterobacterales</taxon>
        <taxon>Yersiniaceae</taxon>
        <taxon>Serratia</taxon>
    </lineage>
</organism>
<gene>
    <name evidence="2" type="ORF">FHU10_0598</name>
</gene>
<dbReference type="AlphaFoldDB" id="A0A559T0N5"/>
<reference evidence="2" key="2">
    <citation type="submission" date="2019-08" db="EMBL/GenBank/DDBJ databases">
        <title>Investigation of anaerobic lignin degradation for improved lignocellulosic biofuels.</title>
        <authorList>
            <person name="Deangelis K.PhD."/>
        </authorList>
    </citation>
    <scope>NUCLEOTIDE SEQUENCE [LARGE SCALE GENOMIC DNA]</scope>
    <source>
        <strain evidence="2">128R</strain>
    </source>
</reference>
<name>A0A559T0N5_SERFO</name>
<accession>A0A559T0N5</accession>
<feature type="coiled-coil region" evidence="1">
    <location>
        <begin position="400"/>
        <end position="467"/>
    </location>
</feature>
<reference evidence="2" key="1">
    <citation type="submission" date="2019-06" db="EMBL/GenBank/DDBJ databases">
        <authorList>
            <person name="Deangelis K."/>
            <person name="Huntemann M."/>
            <person name="Clum A."/>
            <person name="Pillay M."/>
            <person name="Palaniappan K."/>
            <person name="Varghese N."/>
            <person name="Mikhailova N."/>
            <person name="Stamatis D."/>
            <person name="Reddy T."/>
            <person name="Daum C."/>
            <person name="Shapiro N."/>
            <person name="Ivanova N."/>
            <person name="Kyrpides N."/>
            <person name="Woyke T."/>
        </authorList>
    </citation>
    <scope>NUCLEOTIDE SEQUENCE [LARGE SCALE GENOMIC DNA]</scope>
    <source>
        <strain evidence="2">128R</strain>
    </source>
</reference>
<dbReference type="EMBL" id="VISQ01000001">
    <property type="protein sequence ID" value="TVZ68174.1"/>
    <property type="molecule type" value="Genomic_DNA"/>
</dbReference>
<evidence type="ECO:0000256" key="1">
    <source>
        <dbReference type="SAM" id="Coils"/>
    </source>
</evidence>
<proteinExistence type="predicted"/>
<comment type="caution">
    <text evidence="2">The sequence shown here is derived from an EMBL/GenBank/DDBJ whole genome shotgun (WGS) entry which is preliminary data.</text>
</comment>